<evidence type="ECO:0000313" key="3">
    <source>
        <dbReference type="Proteomes" id="UP000034866"/>
    </source>
</evidence>
<gene>
    <name evidence="2" type="ORF">VY86_21650</name>
</gene>
<dbReference type="PANTHER" id="PTHR43546:SF9">
    <property type="entry name" value="L-ASCORBATE-6-PHOSPHATE LACTONASE ULAG-RELATED"/>
    <property type="match status" value="1"/>
</dbReference>
<dbReference type="PANTHER" id="PTHR43546">
    <property type="entry name" value="UPF0173 METAL-DEPENDENT HYDROLASE MJ1163-RELATED"/>
    <property type="match status" value="1"/>
</dbReference>
<dbReference type="OrthoDB" id="9805728at2"/>
<organism evidence="2 3">
    <name type="scientific">Photorhabdus thracensis</name>
    <dbReference type="NCBI Taxonomy" id="230089"/>
    <lineage>
        <taxon>Bacteria</taxon>
        <taxon>Pseudomonadati</taxon>
        <taxon>Pseudomonadota</taxon>
        <taxon>Gammaproteobacteria</taxon>
        <taxon>Enterobacterales</taxon>
        <taxon>Morganellaceae</taxon>
        <taxon>Photorhabdus</taxon>
    </lineage>
</organism>
<protein>
    <recommendedName>
        <fullName evidence="4">Metallo-beta-lactamase domain-containing protein</fullName>
    </recommendedName>
</protein>
<dbReference type="STRING" id="230089.VY86_21650"/>
<dbReference type="KEGG" id="ptt:VY86_21650"/>
<accession>A0A0F7LUN2</accession>
<dbReference type="RefSeq" id="WP_046976523.1">
    <property type="nucleotide sequence ID" value="NZ_CP011104.1"/>
</dbReference>
<dbReference type="GO" id="GO:0016787">
    <property type="term" value="F:hydrolase activity"/>
    <property type="evidence" value="ECO:0007669"/>
    <property type="project" value="UniProtKB-KW"/>
</dbReference>
<reference evidence="2 3" key="1">
    <citation type="journal article" date="2015" name="J. Biotechnol.">
        <title>Complete genome sequence of Photorhabdus temperata subsp. thracensis 39-8(T), an entomopathogenic bacterium for the improved commercial bioinsecticide.</title>
        <authorList>
            <person name="Kwak Y."/>
            <person name="Shin J.H."/>
        </authorList>
    </citation>
    <scope>NUCLEOTIDE SEQUENCE [LARGE SCALE GENOMIC DNA]</scope>
    <source>
        <strain evidence="2 3">DSM 15199</strain>
    </source>
</reference>
<dbReference type="EMBL" id="CP011104">
    <property type="protein sequence ID" value="AKH65576.1"/>
    <property type="molecule type" value="Genomic_DNA"/>
</dbReference>
<dbReference type="Gene3D" id="3.60.15.10">
    <property type="entry name" value="Ribonuclease Z/Hydroxyacylglutathione hydrolase-like"/>
    <property type="match status" value="1"/>
</dbReference>
<dbReference type="PATRIC" id="fig|230089.6.peg.4887"/>
<proteinExistence type="predicted"/>
<keyword evidence="1" id="KW-0378">Hydrolase</keyword>
<name>A0A0F7LUN2_9GAMM</name>
<sequence>MKITQVRNATQIITFAGRKFLVDPMLAKKEAYPGFEGTARSEIRIPMVDLPFSLDILLDVDAIIVTHTHPDHWDEAAVNLIPKNKLIYVQNESDANILSAQGFTNLIVLSDNSRLDDISLIRTVCQHGTDEAYANPQMAELLGEASGVVFSHPDEKTLYLVGDSIWIDAVAANMRKFSPGVIIMNTGWAHVLGFGQIIFGREDILKAHRVLPEAQIVATHMEAVNHCLLARDELMTYARDNQIQDYVSAPADGDSVSF</sequence>
<dbReference type="InterPro" id="IPR036866">
    <property type="entry name" value="RibonucZ/Hydroxyglut_hydro"/>
</dbReference>
<evidence type="ECO:0008006" key="4">
    <source>
        <dbReference type="Google" id="ProtNLM"/>
    </source>
</evidence>
<dbReference type="AlphaFoldDB" id="A0A0F7LUN2"/>
<dbReference type="Proteomes" id="UP000034866">
    <property type="component" value="Chromosome"/>
</dbReference>
<reference evidence="3" key="2">
    <citation type="submission" date="2015-03" db="EMBL/GenBank/DDBJ databases">
        <title>Genome sequence of Azospirillum thiophilum strain DSM 21654T.</title>
        <authorList>
            <person name="Kwak Y."/>
            <person name="Shin J.-H."/>
        </authorList>
    </citation>
    <scope>NUCLEOTIDE SEQUENCE [LARGE SCALE GENOMIC DNA]</scope>
    <source>
        <strain evidence="3">DSM 15199</strain>
    </source>
</reference>
<dbReference type="InterPro" id="IPR050114">
    <property type="entry name" value="UPF0173_UPF0282_UlaG_hydrolase"/>
</dbReference>
<dbReference type="SUPFAM" id="SSF56281">
    <property type="entry name" value="Metallo-hydrolase/oxidoreductase"/>
    <property type="match status" value="1"/>
</dbReference>
<keyword evidence="3" id="KW-1185">Reference proteome</keyword>
<evidence type="ECO:0000256" key="1">
    <source>
        <dbReference type="ARBA" id="ARBA00022801"/>
    </source>
</evidence>
<evidence type="ECO:0000313" key="2">
    <source>
        <dbReference type="EMBL" id="AKH65576.1"/>
    </source>
</evidence>